<evidence type="ECO:0008006" key="6">
    <source>
        <dbReference type="Google" id="ProtNLM"/>
    </source>
</evidence>
<dbReference type="Gene3D" id="3.55.50.30">
    <property type="match status" value="1"/>
</dbReference>
<dbReference type="KEGG" id="cbae:COR50_13175"/>
<keyword evidence="1" id="KW-0812">Transmembrane</keyword>
<dbReference type="EMBL" id="CP023777">
    <property type="protein sequence ID" value="ATL48042.1"/>
    <property type="molecule type" value="Genomic_DNA"/>
</dbReference>
<dbReference type="FunFam" id="2.60.120.1440:FF:000001">
    <property type="entry name" value="Putative anti-sigma factor"/>
    <property type="match status" value="1"/>
</dbReference>
<evidence type="ECO:0000313" key="4">
    <source>
        <dbReference type="EMBL" id="ATL48042.1"/>
    </source>
</evidence>
<dbReference type="PANTHER" id="PTHR30273">
    <property type="entry name" value="PERIPLASMIC SIGNAL SENSOR AND SIGMA FACTOR ACTIVATOR FECR-RELATED"/>
    <property type="match status" value="1"/>
</dbReference>
<dbReference type="InterPro" id="IPR006860">
    <property type="entry name" value="FecR"/>
</dbReference>
<name>A0A291QVY9_9BACT</name>
<feature type="domain" description="Protein FecR C-terminal" evidence="3">
    <location>
        <begin position="320"/>
        <end position="386"/>
    </location>
</feature>
<feature type="transmembrane region" description="Helical" evidence="1">
    <location>
        <begin position="87"/>
        <end position="106"/>
    </location>
</feature>
<proteinExistence type="predicted"/>
<protein>
    <recommendedName>
        <fullName evidence="6">Iron dicitrate transport regulator FecR</fullName>
    </recommendedName>
</protein>
<evidence type="ECO:0000313" key="5">
    <source>
        <dbReference type="Proteomes" id="UP000220133"/>
    </source>
</evidence>
<organism evidence="4 5">
    <name type="scientific">Chitinophaga caeni</name>
    <dbReference type="NCBI Taxonomy" id="2029983"/>
    <lineage>
        <taxon>Bacteria</taxon>
        <taxon>Pseudomonadati</taxon>
        <taxon>Bacteroidota</taxon>
        <taxon>Chitinophagia</taxon>
        <taxon>Chitinophagales</taxon>
        <taxon>Chitinophagaceae</taxon>
        <taxon>Chitinophaga</taxon>
    </lineage>
</organism>
<dbReference type="RefSeq" id="WP_098194419.1">
    <property type="nucleotide sequence ID" value="NZ_CP023777.1"/>
</dbReference>
<keyword evidence="1" id="KW-0472">Membrane</keyword>
<dbReference type="InterPro" id="IPR032508">
    <property type="entry name" value="FecR_C"/>
</dbReference>
<dbReference type="Proteomes" id="UP000220133">
    <property type="component" value="Chromosome"/>
</dbReference>
<keyword evidence="1" id="KW-1133">Transmembrane helix</keyword>
<dbReference type="OrthoDB" id="629393at2"/>
<keyword evidence="5" id="KW-1185">Reference proteome</keyword>
<evidence type="ECO:0000259" key="3">
    <source>
        <dbReference type="Pfam" id="PF16344"/>
    </source>
</evidence>
<dbReference type="GO" id="GO:0016989">
    <property type="term" value="F:sigma factor antagonist activity"/>
    <property type="evidence" value="ECO:0007669"/>
    <property type="project" value="TreeGrafter"/>
</dbReference>
<gene>
    <name evidence="4" type="ORF">COR50_13175</name>
</gene>
<evidence type="ECO:0000256" key="1">
    <source>
        <dbReference type="SAM" id="Phobius"/>
    </source>
</evidence>
<dbReference type="Gene3D" id="2.60.120.1440">
    <property type="match status" value="1"/>
</dbReference>
<accession>A0A291QVY9</accession>
<reference evidence="4 5" key="1">
    <citation type="submission" date="2017-10" db="EMBL/GenBank/DDBJ databases">
        <title>Paenichitinophaga pekingensis gen. nov., sp. nov., isolated from activated sludge.</title>
        <authorList>
            <person name="Jin D."/>
            <person name="Kong X."/>
            <person name="Deng Y."/>
            <person name="Bai Z."/>
        </authorList>
    </citation>
    <scope>NUCLEOTIDE SEQUENCE [LARGE SCALE GENOMIC DNA]</scope>
    <source>
        <strain evidence="4 5">13</strain>
    </source>
</reference>
<sequence>MQQDVYQLILNYLRGEINAGDRESLDLWRQDAPEHEALFQKLTDKEWIGQQMESMYQDFPVEVGWETLQSKRNMPVAKTRTLNWKPWVGVAAVTVMAVISLLWMQLGKKQVPVSQLTQSERFKNDIPPANEGAVLTLGNGQKVPLEEIHKGKAIPGQEQAALQSNGILSYEDKQGGKTLSYNTLTTPKGNSFQIQLSDGTRVWLNAGSSITYPVSFRGGERKVSLSGEAYFEVAPELDPFIVNTKDMEILVLGTHFNVKAYDNENTWRTTLLEGAVKVQVGREIQLLSPGKQASWERSAEKIETDKVDTEEVMAWKNGLFWFNNANINEVMHQLERWYDIEVIYEDEVDIHFSGTIPKNVNITTVLKTLELTNGVKFKIEGNKITILKP</sequence>
<dbReference type="Pfam" id="PF16344">
    <property type="entry name" value="FecR_C"/>
    <property type="match status" value="1"/>
</dbReference>
<evidence type="ECO:0000259" key="2">
    <source>
        <dbReference type="Pfam" id="PF04773"/>
    </source>
</evidence>
<dbReference type="Pfam" id="PF04773">
    <property type="entry name" value="FecR"/>
    <property type="match status" value="1"/>
</dbReference>
<feature type="domain" description="FecR protein" evidence="2">
    <location>
        <begin position="183"/>
        <end position="277"/>
    </location>
</feature>
<dbReference type="AlphaFoldDB" id="A0A291QVY9"/>
<dbReference type="InterPro" id="IPR012373">
    <property type="entry name" value="Ferrdict_sens_TM"/>
</dbReference>
<dbReference type="PANTHER" id="PTHR30273:SF2">
    <property type="entry name" value="PROTEIN FECR"/>
    <property type="match status" value="1"/>
</dbReference>